<keyword evidence="5" id="KW-0819">tRNA processing</keyword>
<evidence type="ECO:0000256" key="11">
    <source>
        <dbReference type="ARBA" id="ARBA00032441"/>
    </source>
</evidence>
<keyword evidence="8" id="KW-0067">ATP-binding</keyword>
<proteinExistence type="inferred from homology"/>
<evidence type="ECO:0000256" key="2">
    <source>
        <dbReference type="ARBA" id="ARBA00007599"/>
    </source>
</evidence>
<evidence type="ECO:0000256" key="8">
    <source>
        <dbReference type="ARBA" id="ARBA00022840"/>
    </source>
</evidence>
<evidence type="ECO:0000256" key="1">
    <source>
        <dbReference type="ARBA" id="ARBA00004496"/>
    </source>
</evidence>
<evidence type="ECO:0000256" key="7">
    <source>
        <dbReference type="ARBA" id="ARBA00022741"/>
    </source>
</evidence>
<evidence type="ECO:0000256" key="3">
    <source>
        <dbReference type="ARBA" id="ARBA00019010"/>
    </source>
</evidence>
<keyword evidence="4" id="KW-0963">Cytoplasm</keyword>
<sequence length="148" mass="15614">MTAGTTHESTSPAATEALGAELAARLRPGDVVLLYGEMGAGKTTFVRGAVRALGHDGPVTSPTYTIARRYEAGPVPVAHLDLHRLTSLDDEDPAFLADHVGPDAIAFLEWPQIAEDAEQLTGPAGVRIAAHVHLGHSGPERRSVRIEP</sequence>
<dbReference type="Pfam" id="PF02367">
    <property type="entry name" value="TsaE"/>
    <property type="match status" value="1"/>
</dbReference>
<dbReference type="InterPro" id="IPR027417">
    <property type="entry name" value="P-loop_NTPase"/>
</dbReference>
<name>A0ABY5DL27_9ACTN</name>
<protein>
    <recommendedName>
        <fullName evidence="3">tRNA threonylcarbamoyladenosine biosynthesis protein TsaE</fullName>
    </recommendedName>
    <alternativeName>
        <fullName evidence="11">t(6)A37 threonylcarbamoyladenosine biosynthesis protein TsaE</fullName>
    </alternativeName>
</protein>
<dbReference type="PANTHER" id="PTHR33540">
    <property type="entry name" value="TRNA THREONYLCARBAMOYLADENOSINE BIOSYNTHESIS PROTEIN TSAE"/>
    <property type="match status" value="1"/>
</dbReference>
<comment type="similarity">
    <text evidence="2">Belongs to the TsaE family.</text>
</comment>
<comment type="function">
    <text evidence="10">Required for the formation of a threonylcarbamoyl group on adenosine at position 37 (t(6)A37) in tRNAs that read codons beginning with adenine. Is involved in the transfer of the threonylcarbamoyl moiety of threonylcarbamoyl-AMP (TC-AMP) to the N6 group of A37, together with TsaD and TsaB. TsaE seems to play an indirect role in the t(6)A biosynthesis pathway, possibly in regulating the core enzymatic function of TsaD.</text>
</comment>
<dbReference type="InterPro" id="IPR003442">
    <property type="entry name" value="T6A_TsaE"/>
</dbReference>
<dbReference type="Gene3D" id="3.40.50.300">
    <property type="entry name" value="P-loop containing nucleotide triphosphate hydrolases"/>
    <property type="match status" value="1"/>
</dbReference>
<reference evidence="12 13" key="1">
    <citation type="submission" date="2022-06" db="EMBL/GenBank/DDBJ databases">
        <title>Paraconexibacter antarcticus.</title>
        <authorList>
            <person name="Kim C.S."/>
        </authorList>
    </citation>
    <scope>NUCLEOTIDE SEQUENCE [LARGE SCALE GENOMIC DNA]</scope>
    <source>
        <strain evidence="12 13">02-257</strain>
    </source>
</reference>
<dbReference type="EMBL" id="CP098502">
    <property type="protein sequence ID" value="UTI62493.1"/>
    <property type="molecule type" value="Genomic_DNA"/>
</dbReference>
<keyword evidence="6" id="KW-0479">Metal-binding</keyword>
<evidence type="ECO:0000256" key="9">
    <source>
        <dbReference type="ARBA" id="ARBA00022842"/>
    </source>
</evidence>
<keyword evidence="9" id="KW-0460">Magnesium</keyword>
<dbReference type="Proteomes" id="UP001056035">
    <property type="component" value="Chromosome"/>
</dbReference>
<evidence type="ECO:0000256" key="4">
    <source>
        <dbReference type="ARBA" id="ARBA00022490"/>
    </source>
</evidence>
<dbReference type="PANTHER" id="PTHR33540:SF2">
    <property type="entry name" value="TRNA THREONYLCARBAMOYLADENOSINE BIOSYNTHESIS PROTEIN TSAE"/>
    <property type="match status" value="1"/>
</dbReference>
<evidence type="ECO:0000256" key="5">
    <source>
        <dbReference type="ARBA" id="ARBA00022694"/>
    </source>
</evidence>
<evidence type="ECO:0000313" key="12">
    <source>
        <dbReference type="EMBL" id="UTI62493.1"/>
    </source>
</evidence>
<dbReference type="NCBIfam" id="TIGR00150">
    <property type="entry name" value="T6A_YjeE"/>
    <property type="match status" value="1"/>
</dbReference>
<organism evidence="12 13">
    <name type="scientific">Paraconexibacter antarcticus</name>
    <dbReference type="NCBI Taxonomy" id="2949664"/>
    <lineage>
        <taxon>Bacteria</taxon>
        <taxon>Bacillati</taxon>
        <taxon>Actinomycetota</taxon>
        <taxon>Thermoleophilia</taxon>
        <taxon>Solirubrobacterales</taxon>
        <taxon>Paraconexibacteraceae</taxon>
        <taxon>Paraconexibacter</taxon>
    </lineage>
</organism>
<keyword evidence="13" id="KW-1185">Reference proteome</keyword>
<keyword evidence="7" id="KW-0547">Nucleotide-binding</keyword>
<accession>A0ABY5DL27</accession>
<comment type="subcellular location">
    <subcellularLocation>
        <location evidence="1">Cytoplasm</location>
    </subcellularLocation>
</comment>
<evidence type="ECO:0000256" key="10">
    <source>
        <dbReference type="ARBA" id="ARBA00024908"/>
    </source>
</evidence>
<evidence type="ECO:0000256" key="6">
    <source>
        <dbReference type="ARBA" id="ARBA00022723"/>
    </source>
</evidence>
<evidence type="ECO:0000313" key="13">
    <source>
        <dbReference type="Proteomes" id="UP001056035"/>
    </source>
</evidence>
<dbReference type="SUPFAM" id="SSF52540">
    <property type="entry name" value="P-loop containing nucleoside triphosphate hydrolases"/>
    <property type="match status" value="1"/>
</dbReference>
<gene>
    <name evidence="12" type="primary">tsaE</name>
    <name evidence="12" type="ORF">NBH00_14090</name>
</gene>
<dbReference type="RefSeq" id="WP_254569230.1">
    <property type="nucleotide sequence ID" value="NZ_CP098502.1"/>
</dbReference>